<gene>
    <name evidence="2" type="ORF">D6D15_04321</name>
</gene>
<sequence>MTFVSCNHQINNMWQFQRSRVMLAAFLLLSFISVYHLLPRTPESSDLFSSKDSLSVSTVKRPNDPKLHLLLPTTSGDVNLCKTILSAKALGYPEPVILGWGGKFDTWYLIAGGSHIAKISKVLEYLESLGPEQDDELVLMMDAFDIWFQLPPETLIERYYSINERANKRISKHMGKAAEIEGIKQTIVFGAGKRCAPNQPHTIACYTVPVSPVPDDIYGANTDTIIGHNKYTSNRQRYINSGYIIGPAKDMRVMFKKAWEKAQSWPEVSEWDNGSGGSGFMYHGSDQAAFAAMFGEQQYQREVMRRHHASTWTSRYRRLMQDSPAVSIEGTQIGDILNPPFTHETMRPLEDPRSCEFGMGMDYFSDLGHQTMNSGEDAAWLRYDDPREVFLNKTRQGRNDFDCQYRGDFEVPADMKLYDERQFLPRNRTWEQVNLYTNLCMGTIPVMAHYNGDKKERERQWPQFWVQQYGRWIVENTERLGGGRIGASLFKKGEETQFMDWDALCPAEYSEELHRGDDQALDQ</sequence>
<proteinExistence type="predicted"/>
<dbReference type="PANTHER" id="PTHR36587">
    <property type="entry name" value="EXPRESSION SITE-ASSOCIATED GENE 3 (ESAG3)-LIKE PROTEIN"/>
    <property type="match status" value="1"/>
</dbReference>
<keyword evidence="1" id="KW-0472">Membrane</keyword>
<keyword evidence="1" id="KW-1133">Transmembrane helix</keyword>
<keyword evidence="1" id="KW-0812">Transmembrane</keyword>
<dbReference type="Proteomes" id="UP000304928">
    <property type="component" value="Unassembled WGS sequence"/>
</dbReference>
<dbReference type="CDD" id="cd22997">
    <property type="entry name" value="GT_LH"/>
    <property type="match status" value="1"/>
</dbReference>
<evidence type="ECO:0000313" key="2">
    <source>
        <dbReference type="EMBL" id="THW90741.1"/>
    </source>
</evidence>
<name>A0A4S9BCC1_AURPU</name>
<feature type="transmembrane region" description="Helical" evidence="1">
    <location>
        <begin position="21"/>
        <end position="38"/>
    </location>
</feature>
<dbReference type="AlphaFoldDB" id="A0A4S9BCC1"/>
<evidence type="ECO:0000256" key="1">
    <source>
        <dbReference type="SAM" id="Phobius"/>
    </source>
</evidence>
<dbReference type="PANTHER" id="PTHR36587:SF2">
    <property type="entry name" value="EXPRESSION SITE-ASSOCIATED GENE 3 (ESAG3)-LIKE PROTEIN"/>
    <property type="match status" value="1"/>
</dbReference>
<accession>A0A4S9BCC1</accession>
<evidence type="ECO:0000313" key="3">
    <source>
        <dbReference type="Proteomes" id="UP000304928"/>
    </source>
</evidence>
<dbReference type="EMBL" id="QZAR01000060">
    <property type="protein sequence ID" value="THW90741.1"/>
    <property type="molecule type" value="Genomic_DNA"/>
</dbReference>
<comment type="caution">
    <text evidence="2">The sequence shown here is derived from an EMBL/GenBank/DDBJ whole genome shotgun (WGS) entry which is preliminary data.</text>
</comment>
<organism evidence="2 3">
    <name type="scientific">Aureobasidium pullulans</name>
    <name type="common">Black yeast</name>
    <name type="synonym">Pullularia pullulans</name>
    <dbReference type="NCBI Taxonomy" id="5580"/>
    <lineage>
        <taxon>Eukaryota</taxon>
        <taxon>Fungi</taxon>
        <taxon>Dikarya</taxon>
        <taxon>Ascomycota</taxon>
        <taxon>Pezizomycotina</taxon>
        <taxon>Dothideomycetes</taxon>
        <taxon>Dothideomycetidae</taxon>
        <taxon>Dothideales</taxon>
        <taxon>Saccotheciaceae</taxon>
        <taxon>Aureobasidium</taxon>
    </lineage>
</organism>
<protein>
    <submittedName>
        <fullName evidence="2">Uncharacterized protein</fullName>
    </submittedName>
</protein>
<reference evidence="2 3" key="1">
    <citation type="submission" date="2018-10" db="EMBL/GenBank/DDBJ databases">
        <title>Fifty Aureobasidium pullulans genomes reveal a recombining polyextremotolerant generalist.</title>
        <authorList>
            <person name="Gostincar C."/>
            <person name="Turk M."/>
            <person name="Zajc J."/>
            <person name="Gunde-Cimerman N."/>
        </authorList>
    </citation>
    <scope>NUCLEOTIDE SEQUENCE [LARGE SCALE GENOMIC DNA]</scope>
    <source>
        <strain evidence="2 3">EXF-10507</strain>
    </source>
</reference>